<feature type="non-terminal residue" evidence="2">
    <location>
        <position position="1"/>
    </location>
</feature>
<evidence type="ECO:0000259" key="1">
    <source>
        <dbReference type="Pfam" id="PF01636"/>
    </source>
</evidence>
<dbReference type="Gene3D" id="3.30.200.20">
    <property type="entry name" value="Phosphorylase Kinase, domain 1"/>
    <property type="match status" value="1"/>
</dbReference>
<feature type="domain" description="Aminoglycoside phosphotransferase" evidence="1">
    <location>
        <begin position="39"/>
        <end position="251"/>
    </location>
</feature>
<evidence type="ECO:0000313" key="2">
    <source>
        <dbReference type="EMBL" id="SVA37684.1"/>
    </source>
</evidence>
<name>A0A381VC27_9ZZZZ</name>
<dbReference type="InterPro" id="IPR051678">
    <property type="entry name" value="AGP_Transferase"/>
</dbReference>
<sequence length="317" mass="36242">VNSSYSPELWSSDRELTFAQVIELAEETIPNLERYQVSYLGSGWDNDVYSLNNDWILRFPRREEIISHLEKEVYLSSVLVPELEQTGVPVPNVKLITPGPSVGFPYPIGIYPMLKGVSAGTDLMVEMNWTDFIPKTANFLRTLHSIPIDHFRDFALPTQETLGCVEWLLEKEDILFHLHSYEVKSLDACAEWLDSCEPLPPFSGDLSFIHNDLSPEHILLDPEFGTITGVIDWEEGAIGDPVSDFVTLPFWIGWENTLRVCDSYSLSIDDKFLNRLEYGSKLSSLAWLYDEAQRSNDLSSQISYIERVWDINLSLLR</sequence>
<dbReference type="EMBL" id="UINC01008370">
    <property type="protein sequence ID" value="SVA37684.1"/>
    <property type="molecule type" value="Genomic_DNA"/>
</dbReference>
<reference evidence="2" key="1">
    <citation type="submission" date="2018-05" db="EMBL/GenBank/DDBJ databases">
        <authorList>
            <person name="Lanie J.A."/>
            <person name="Ng W.-L."/>
            <person name="Kazmierczak K.M."/>
            <person name="Andrzejewski T.M."/>
            <person name="Davidsen T.M."/>
            <person name="Wayne K.J."/>
            <person name="Tettelin H."/>
            <person name="Glass J.I."/>
            <person name="Rusch D."/>
            <person name="Podicherti R."/>
            <person name="Tsui H.-C.T."/>
            <person name="Winkler M.E."/>
        </authorList>
    </citation>
    <scope>NUCLEOTIDE SEQUENCE</scope>
</reference>
<dbReference type="Pfam" id="PF01636">
    <property type="entry name" value="APH"/>
    <property type="match status" value="1"/>
</dbReference>
<dbReference type="InterPro" id="IPR002575">
    <property type="entry name" value="Aminoglycoside_PTrfase"/>
</dbReference>
<protein>
    <recommendedName>
        <fullName evidence="1">Aminoglycoside phosphotransferase domain-containing protein</fullName>
    </recommendedName>
</protein>
<dbReference type="PANTHER" id="PTHR21310:SF15">
    <property type="entry name" value="AMINOGLYCOSIDE PHOSPHOTRANSFERASE DOMAIN-CONTAINING PROTEIN"/>
    <property type="match status" value="1"/>
</dbReference>
<dbReference type="InterPro" id="IPR011009">
    <property type="entry name" value="Kinase-like_dom_sf"/>
</dbReference>
<dbReference type="Gene3D" id="3.90.1200.10">
    <property type="match status" value="1"/>
</dbReference>
<dbReference type="PANTHER" id="PTHR21310">
    <property type="entry name" value="AMINOGLYCOSIDE PHOSPHOTRANSFERASE-RELATED-RELATED"/>
    <property type="match status" value="1"/>
</dbReference>
<dbReference type="SUPFAM" id="SSF56112">
    <property type="entry name" value="Protein kinase-like (PK-like)"/>
    <property type="match status" value="1"/>
</dbReference>
<proteinExistence type="predicted"/>
<dbReference type="AlphaFoldDB" id="A0A381VC27"/>
<gene>
    <name evidence="2" type="ORF">METZ01_LOCUS90538</name>
</gene>
<accession>A0A381VC27</accession>
<organism evidence="2">
    <name type="scientific">marine metagenome</name>
    <dbReference type="NCBI Taxonomy" id="408172"/>
    <lineage>
        <taxon>unclassified sequences</taxon>
        <taxon>metagenomes</taxon>
        <taxon>ecological metagenomes</taxon>
    </lineage>
</organism>